<evidence type="ECO:0000313" key="1">
    <source>
        <dbReference type="EMBL" id="ADP81471.1"/>
    </source>
</evidence>
<dbReference type="eggNOG" id="COG3335">
    <property type="taxonomic scope" value="Bacteria"/>
</dbReference>
<dbReference type="Proteomes" id="UP000002484">
    <property type="component" value="Chromosome"/>
</dbReference>
<accession>E3IY16</accession>
<protein>
    <recommendedName>
        <fullName evidence="3">DUF2993 domain-containing protein</fullName>
    </recommendedName>
</protein>
<keyword evidence="2" id="KW-1185">Reference proteome</keyword>
<evidence type="ECO:0008006" key="3">
    <source>
        <dbReference type="Google" id="ProtNLM"/>
    </source>
</evidence>
<sequence>MALLVLQLVGLAVVDRVAAHLAASQMVSQVQKSQQLPTKPEASVGGFPFLTQVVAGNYKDIGLRIHRVAVSDLCVDDIDLHVRGAHLPLRKLIGNDVTTMPIDRVVGTVKLTYADLNAYLAGQPGDVRLAAAKNGMRVSAPVDVPIVGQVKVFGDVRATVLDNRLTIAPTALGVDGLGALSIPAGAVRTLTVDVPLSGLPMNLRLTEARTTSAGVEVTAEADHLNLDTTKTSTTQLRGC</sequence>
<dbReference type="AlphaFoldDB" id="E3IY16"/>
<dbReference type="RefSeq" id="WP_013424589.1">
    <property type="nucleotide sequence ID" value="NC_014666.1"/>
</dbReference>
<dbReference type="KEGG" id="fri:FraEuI1c_3462"/>
<dbReference type="STRING" id="298654.FraEuI1c_3462"/>
<dbReference type="InParanoid" id="E3IY16"/>
<evidence type="ECO:0000313" key="2">
    <source>
        <dbReference type="Proteomes" id="UP000002484"/>
    </source>
</evidence>
<gene>
    <name evidence="1" type="ordered locus">FraEuI1c_3462</name>
</gene>
<dbReference type="EMBL" id="CP002299">
    <property type="protein sequence ID" value="ADP81471.1"/>
    <property type="molecule type" value="Genomic_DNA"/>
</dbReference>
<dbReference type="HOGENOM" id="CLU_036478_2_0_11"/>
<organism evidence="1 2">
    <name type="scientific">Pseudofrankia inefficax (strain DSM 45817 / CECT 9037 / DDB 130130 / EuI1c)</name>
    <name type="common">Frankia inefficax</name>
    <dbReference type="NCBI Taxonomy" id="298654"/>
    <lineage>
        <taxon>Bacteria</taxon>
        <taxon>Bacillati</taxon>
        <taxon>Actinomycetota</taxon>
        <taxon>Actinomycetes</taxon>
        <taxon>Frankiales</taxon>
        <taxon>Frankiaceae</taxon>
        <taxon>Pseudofrankia</taxon>
    </lineage>
</organism>
<proteinExistence type="predicted"/>
<dbReference type="Pfam" id="PF11209">
    <property type="entry name" value="LmeA"/>
    <property type="match status" value="1"/>
</dbReference>
<dbReference type="InterPro" id="IPR021373">
    <property type="entry name" value="DUF2993"/>
</dbReference>
<name>E3IY16_PSEI1</name>
<reference evidence="1 2" key="1">
    <citation type="submission" date="2010-10" db="EMBL/GenBank/DDBJ databases">
        <title>Complete sequence of Frankia sp. EuI1c.</title>
        <authorList>
            <consortium name="US DOE Joint Genome Institute"/>
            <person name="Lucas S."/>
            <person name="Copeland A."/>
            <person name="Lapidus A."/>
            <person name="Cheng J.-F."/>
            <person name="Bruce D."/>
            <person name="Goodwin L."/>
            <person name="Pitluck S."/>
            <person name="Chertkov O."/>
            <person name="Detter J.C."/>
            <person name="Han C."/>
            <person name="Tapia R."/>
            <person name="Land M."/>
            <person name="Hauser L."/>
            <person name="Jeffries C."/>
            <person name="Kyrpides N."/>
            <person name="Ivanova N."/>
            <person name="Mikhailova N."/>
            <person name="Beauchemin N."/>
            <person name="Sen A."/>
            <person name="Sur S.A."/>
            <person name="Gtari M."/>
            <person name="Wall L."/>
            <person name="Tisa L."/>
            <person name="Woyke T."/>
        </authorList>
    </citation>
    <scope>NUCLEOTIDE SEQUENCE [LARGE SCALE GENOMIC DNA]</scope>
    <source>
        <strain evidence="2">DSM 45817 / CECT 9037 / EuI1c</strain>
    </source>
</reference>